<comment type="caution">
    <text evidence="2">The sequence shown here is derived from an EMBL/GenBank/DDBJ whole genome shotgun (WGS) entry which is preliminary data.</text>
</comment>
<evidence type="ECO:0000256" key="1">
    <source>
        <dbReference type="SAM" id="SignalP"/>
    </source>
</evidence>
<dbReference type="STRING" id="1157490.EL26_01915"/>
<dbReference type="OrthoDB" id="598260at2"/>
<protein>
    <recommendedName>
        <fullName evidence="4">DUF5052 domain-containing protein</fullName>
    </recommendedName>
</protein>
<feature type="signal peptide" evidence="1">
    <location>
        <begin position="1"/>
        <end position="26"/>
    </location>
</feature>
<dbReference type="AlphaFoldDB" id="A0A074LW31"/>
<keyword evidence="3" id="KW-1185">Reference proteome</keyword>
<dbReference type="EMBL" id="JMIR01000002">
    <property type="protein sequence ID" value="KEO84790.1"/>
    <property type="molecule type" value="Genomic_DNA"/>
</dbReference>
<dbReference type="PROSITE" id="PS51257">
    <property type="entry name" value="PROKAR_LIPOPROTEIN"/>
    <property type="match status" value="1"/>
</dbReference>
<proteinExistence type="predicted"/>
<feature type="chain" id="PRO_5001696449" description="DUF5052 domain-containing protein" evidence="1">
    <location>
        <begin position="27"/>
        <end position="91"/>
    </location>
</feature>
<dbReference type="eggNOG" id="ENOG503396V">
    <property type="taxonomic scope" value="Bacteria"/>
</dbReference>
<keyword evidence="1" id="KW-0732">Signal</keyword>
<evidence type="ECO:0000313" key="2">
    <source>
        <dbReference type="EMBL" id="KEO84790.1"/>
    </source>
</evidence>
<reference evidence="2 3" key="1">
    <citation type="journal article" date="2013" name="Int. J. Syst. Evol. Microbiol.">
        <title>Tumebacillus flagellatus sp. nov., an alpha-amylase/pullulanase-producing bacterium isolated from cassava wastewater.</title>
        <authorList>
            <person name="Wang Q."/>
            <person name="Xie N."/>
            <person name="Qin Y."/>
            <person name="Shen N."/>
            <person name="Zhu J."/>
            <person name="Mi H."/>
            <person name="Huang R."/>
        </authorList>
    </citation>
    <scope>NUCLEOTIDE SEQUENCE [LARGE SCALE GENOMIC DNA]</scope>
    <source>
        <strain evidence="2 3">GST4</strain>
    </source>
</reference>
<dbReference type="RefSeq" id="WP_038083880.1">
    <property type="nucleotide sequence ID" value="NZ_JMIR01000002.1"/>
</dbReference>
<dbReference type="Proteomes" id="UP000027931">
    <property type="component" value="Unassembled WGS sequence"/>
</dbReference>
<evidence type="ECO:0000313" key="3">
    <source>
        <dbReference type="Proteomes" id="UP000027931"/>
    </source>
</evidence>
<sequence>MKKWTKVALIAVLSILFTGCASCSRAAKDWSSEMSGGLKRSVEVYTYDGKLLKTYKGNIDFDANTDGGKVKFDLDGKRVILYNAVVITEEE</sequence>
<gene>
    <name evidence="2" type="ORF">EL26_01915</name>
</gene>
<evidence type="ECO:0008006" key="4">
    <source>
        <dbReference type="Google" id="ProtNLM"/>
    </source>
</evidence>
<organism evidence="2 3">
    <name type="scientific">Tumebacillus flagellatus</name>
    <dbReference type="NCBI Taxonomy" id="1157490"/>
    <lineage>
        <taxon>Bacteria</taxon>
        <taxon>Bacillati</taxon>
        <taxon>Bacillota</taxon>
        <taxon>Bacilli</taxon>
        <taxon>Bacillales</taxon>
        <taxon>Alicyclobacillaceae</taxon>
        <taxon>Tumebacillus</taxon>
    </lineage>
</organism>
<name>A0A074LW31_9BACL</name>
<accession>A0A074LW31</accession>